<feature type="signal peptide" evidence="4">
    <location>
        <begin position="1"/>
        <end position="21"/>
    </location>
</feature>
<feature type="coiled-coil region" evidence="2">
    <location>
        <begin position="18"/>
        <end position="52"/>
    </location>
</feature>
<feature type="repeat" description="TPR" evidence="1">
    <location>
        <begin position="32"/>
        <end position="65"/>
    </location>
</feature>
<feature type="compositionally biased region" description="Basic and acidic residues" evidence="3">
    <location>
        <begin position="130"/>
        <end position="140"/>
    </location>
</feature>
<feature type="chain" id="PRO_5011641931" evidence="4">
    <location>
        <begin position="22"/>
        <end position="280"/>
    </location>
</feature>
<dbReference type="Gene3D" id="1.25.40.10">
    <property type="entry name" value="Tetratricopeptide repeat domain"/>
    <property type="match status" value="2"/>
</dbReference>
<dbReference type="SMART" id="SM00028">
    <property type="entry name" value="TPR"/>
    <property type="match status" value="3"/>
</dbReference>
<dbReference type="STRING" id="287099.SAMN05660413_02077"/>
<dbReference type="Proteomes" id="UP000199153">
    <property type="component" value="Unassembled WGS sequence"/>
</dbReference>
<dbReference type="PROSITE" id="PS50005">
    <property type="entry name" value="TPR"/>
    <property type="match status" value="2"/>
</dbReference>
<evidence type="ECO:0000313" key="6">
    <source>
        <dbReference type="Proteomes" id="UP000199153"/>
    </source>
</evidence>
<keyword evidence="1" id="KW-0802">TPR repeat</keyword>
<protein>
    <submittedName>
        <fullName evidence="5">Tetratricopeptide repeat-containing protein</fullName>
    </submittedName>
</protein>
<dbReference type="Pfam" id="PF14559">
    <property type="entry name" value="TPR_19"/>
    <property type="match status" value="1"/>
</dbReference>
<feature type="region of interest" description="Disordered" evidence="3">
    <location>
        <begin position="130"/>
        <end position="280"/>
    </location>
</feature>
<feature type="compositionally biased region" description="Low complexity" evidence="3">
    <location>
        <begin position="226"/>
        <end position="240"/>
    </location>
</feature>
<accession>A0A1I5AXA4</accession>
<dbReference type="Pfam" id="PF00515">
    <property type="entry name" value="TPR_1"/>
    <property type="match status" value="1"/>
</dbReference>
<dbReference type="AlphaFoldDB" id="A0A1I5AXA4"/>
<feature type="repeat" description="TPR" evidence="1">
    <location>
        <begin position="103"/>
        <end position="136"/>
    </location>
</feature>
<dbReference type="RefSeq" id="WP_245760420.1">
    <property type="nucleotide sequence ID" value="NZ_FOVL01000012.1"/>
</dbReference>
<evidence type="ECO:0000256" key="2">
    <source>
        <dbReference type="SAM" id="Coils"/>
    </source>
</evidence>
<dbReference type="PANTHER" id="PTHR12558:SF13">
    <property type="entry name" value="CELL DIVISION CYCLE PROTEIN 27 HOMOLOG"/>
    <property type="match status" value="1"/>
</dbReference>
<feature type="compositionally biased region" description="Acidic residues" evidence="3">
    <location>
        <begin position="152"/>
        <end position="225"/>
    </location>
</feature>
<dbReference type="SUPFAM" id="SSF48452">
    <property type="entry name" value="TPR-like"/>
    <property type="match status" value="1"/>
</dbReference>
<keyword evidence="6" id="KW-1185">Reference proteome</keyword>
<evidence type="ECO:0000256" key="3">
    <source>
        <dbReference type="SAM" id="MobiDB-lite"/>
    </source>
</evidence>
<feature type="compositionally biased region" description="Basic and acidic residues" evidence="3">
    <location>
        <begin position="255"/>
        <end position="280"/>
    </location>
</feature>
<dbReference type="PROSITE" id="PS50293">
    <property type="entry name" value="TPR_REGION"/>
    <property type="match status" value="1"/>
</dbReference>
<dbReference type="InterPro" id="IPR019734">
    <property type="entry name" value="TPR_rpt"/>
</dbReference>
<reference evidence="5 6" key="1">
    <citation type="submission" date="2016-10" db="EMBL/GenBank/DDBJ databases">
        <authorList>
            <person name="de Groot N.N."/>
        </authorList>
    </citation>
    <scope>NUCLEOTIDE SEQUENCE [LARGE SCALE GENOMIC DNA]</scope>
    <source>
        <strain evidence="5 6">DSM 17794</strain>
    </source>
</reference>
<gene>
    <name evidence="5" type="ORF">SAMN05660413_02077</name>
</gene>
<keyword evidence="4" id="KW-0732">Signal</keyword>
<dbReference type="PANTHER" id="PTHR12558">
    <property type="entry name" value="CELL DIVISION CYCLE 16,23,27"/>
    <property type="match status" value="1"/>
</dbReference>
<dbReference type="EMBL" id="FOVL01000012">
    <property type="protein sequence ID" value="SFN67075.1"/>
    <property type="molecule type" value="Genomic_DNA"/>
</dbReference>
<evidence type="ECO:0000256" key="1">
    <source>
        <dbReference type="PROSITE-ProRule" id="PRU00339"/>
    </source>
</evidence>
<name>A0A1I5AXA4_9FLAO</name>
<dbReference type="InterPro" id="IPR011990">
    <property type="entry name" value="TPR-like_helical_dom_sf"/>
</dbReference>
<evidence type="ECO:0000313" key="5">
    <source>
        <dbReference type="EMBL" id="SFN67075.1"/>
    </source>
</evidence>
<organism evidence="5 6">
    <name type="scientific">Salegentibacter flavus</name>
    <dbReference type="NCBI Taxonomy" id="287099"/>
    <lineage>
        <taxon>Bacteria</taxon>
        <taxon>Pseudomonadati</taxon>
        <taxon>Bacteroidota</taxon>
        <taxon>Flavobacteriia</taxon>
        <taxon>Flavobacteriales</taxon>
        <taxon>Flavobacteriaceae</taxon>
        <taxon>Salegentibacter</taxon>
    </lineage>
</organism>
<evidence type="ECO:0000256" key="4">
    <source>
        <dbReference type="SAM" id="SignalP"/>
    </source>
</evidence>
<proteinExistence type="predicted"/>
<keyword evidence="2" id="KW-0175">Coiled coil</keyword>
<sequence>MNIIKPVLLLLIIFFGSQAEAQENNRKDQREAEMYLEEAEDALSENDFASAEAAYRKAIAKDPDNPTAKYNLGNLYYNKEKPSEAGERLNQAGEIADSKETKHKAFHNLGNSFMRQKKYKEAVEAYKDALRNNPRDEETRYNLALAKKMLEEEQQQQDDQDDGEGGDNQDQEQQEDQEDQGGDGENEQESDDEGEQEEKEDEGDQQEDENEGEGDQEQEQDEGGDQQEQPQPQPQPQQGQLSPEQIKSLLEAMNNEERKVQDKINAEKAKGAKVKTDKDW</sequence>